<evidence type="ECO:0000256" key="2">
    <source>
        <dbReference type="ARBA" id="ARBA00023157"/>
    </source>
</evidence>
<sequence precursor="true">MKTIRTFGACAFAMAGLVMQSRAQIQTAGTLLVNIDPSSMPTGSLSWITNSGSVGGVFEATGIATDSLPQIINVGGSGGTSGIMLDRQSFMQHVAAPGGAVVPAPASVVGVNPPCSIEVWAINPTVSTEEAMVAWGARGSNGRDRAFIYGTSGGFGAAGQWGNADLGWNNSGGAPAAGVWHHLVYTYDGTTTRVYADGVLSNSEDDSPYGGLNIIAGTPITLGAQRESNGTVSTGAGRASLTLGKVRIHSGTLTASQISNNYNFEKNSFVLGTPTPLQTFPIHRYTFNMAATNDAVGMTVPDVVGGADGVVQGIYGTATAGFNGSRLSLAGGSSATAPYVDLPNGLVSSLSTNNGGPGKVTIEGWVTATGSQGWQRMFSFGNNTAGEISGPGGTFNGTTELMISQNGGDQNTLHVTVDAVGRDTGGNFGTAFPSLALTYYALTWDEATGEVTVYQNGIESVRLKAADPFTAVNDVNVWLGRSNWSGDNNLQGSYDDFRIYNRVLSPAEVLNDYQGGANTVLVSPGPIQTVHLQVPRANMVAGTFQQVSVSADFQNVTNVVVTTKAGIVYTSSNTNVATVSASGLIVAVSAGTATITTTYQGKSDSSIITVVPVSATLQHRYSFTADISDSVGGPAWDGTVFGGTSFDGHQVVLDSASGSFVQLPSGIISNQDAVTIEAWASIGANANWCELFAFGDQNGAGQGRYLMAFIPHSGGADARMTIADGDPGNTHEQFTARPGVLDGQSNVHITAVYNPLAGTENLYINGQLVGQNTNVNILISGVQDVYSYLGRSLYNGDPLFNGAIDELRIYNGVLTQDKIALDTAAGPDAMVSNPGALQSVHLSVTNQMILNLTQQASLAGNFANVTNVNLFFYGAPTVSSANTNIVTISPSGLIKAVAPGTTTVTASYGAFSDTQTITVSILPAVLGHRYSFAVDASDSIGGPTWDGALFGNATIANGQLVLDGAGSFAQLPSGIINGYYALTVEAWASFGQNNGWVRLFDFGDQTAQGGGNTTAFFSPHDGGNAIRASVSDGAQGQFASRAGNLDNQTNVHVVVVFDPTAGKELVYINDQLAASLNGLNIPLSAVNDVNSWIGRSMFNADPFLVGSIDELRIYSGSLSASQIALNAAAGPTNLVSSPGALQAVHLNATTNMIVDQTQQVQLLADFANVSGVNLFTYATPAPTISSSDTNVLRINASGFATAVGPGKAILSVTYNSSIYTQSVTVVTTPFALKHRYSFSDATNSTTVADSIGGADGTLNGGAALSGTGSLTLDGANGYVQLPAGIISSLTNATIEFWVTHSTAANWQRVFDFGEDNGAGSGLDYLFFAAQGAPGFRFTVKSPTGGESPILDGPSGLLVGVETHITINYNVSAGVASVYQNGQFVLSGAITTPLNLINDVNNWLGRSQFAGDSYFGGVYDEFRIYEGTLTPAEAAASEALGANILPFPSMQVVATGGSIQLSWPSWAARYTTVQSSPTVGSGAVWTNESLTPVRNGDVITVTLPKAGQMKYYRLKN</sequence>
<feature type="domain" description="BIG2" evidence="5">
    <location>
        <begin position="844"/>
        <end position="918"/>
    </location>
</feature>
<evidence type="ECO:0000256" key="1">
    <source>
        <dbReference type="ARBA" id="ARBA00022729"/>
    </source>
</evidence>
<dbReference type="RefSeq" id="WP_007413002.1">
    <property type="nucleotide sequence ID" value="NZ_ABOX02000002.1"/>
</dbReference>
<evidence type="ECO:0000259" key="4">
    <source>
        <dbReference type="SMART" id="SM00560"/>
    </source>
</evidence>
<dbReference type="SMART" id="SM00635">
    <property type="entry name" value="BID_2"/>
    <property type="match status" value="3"/>
</dbReference>
<dbReference type="InterPro" id="IPR013320">
    <property type="entry name" value="ConA-like_dom_sf"/>
</dbReference>
<feature type="domain" description="LamG-like jellyroll fold" evidence="4">
    <location>
        <begin position="358"/>
        <end position="507"/>
    </location>
</feature>
<proteinExistence type="predicted"/>
<dbReference type="SUPFAM" id="SSF49373">
    <property type="entry name" value="Invasin/intimin cell-adhesion fragments"/>
    <property type="match status" value="2"/>
</dbReference>
<dbReference type="InterPro" id="IPR003343">
    <property type="entry name" value="Big_2"/>
</dbReference>
<feature type="domain" description="BIG2" evidence="5">
    <location>
        <begin position="1140"/>
        <end position="1227"/>
    </location>
</feature>
<dbReference type="InterPro" id="IPR008964">
    <property type="entry name" value="Invasin/intimin_cell_adhesion"/>
</dbReference>
<evidence type="ECO:0000259" key="5">
    <source>
        <dbReference type="SMART" id="SM00635"/>
    </source>
</evidence>
<organism evidence="6 7">
    <name type="scientific">Pedosphaera parvula (strain Ellin514)</name>
    <dbReference type="NCBI Taxonomy" id="320771"/>
    <lineage>
        <taxon>Bacteria</taxon>
        <taxon>Pseudomonadati</taxon>
        <taxon>Verrucomicrobiota</taxon>
        <taxon>Pedosphaerae</taxon>
        <taxon>Pedosphaerales</taxon>
        <taxon>Pedosphaeraceae</taxon>
        <taxon>Pedosphaera</taxon>
    </lineage>
</organism>
<feature type="domain" description="BIG2" evidence="5">
    <location>
        <begin position="534"/>
        <end position="609"/>
    </location>
</feature>
<keyword evidence="7" id="KW-1185">Reference proteome</keyword>
<dbReference type="Gene3D" id="2.60.120.200">
    <property type="match status" value="5"/>
</dbReference>
<protein>
    <submittedName>
        <fullName evidence="6">Ig domain protein group 2 domain protein</fullName>
    </submittedName>
</protein>
<dbReference type="InterPro" id="IPR006558">
    <property type="entry name" value="LamG-like"/>
</dbReference>
<evidence type="ECO:0000313" key="6">
    <source>
        <dbReference type="EMBL" id="EEF63189.1"/>
    </source>
</evidence>
<name>B9XB04_PEDPL</name>
<dbReference type="Gene3D" id="2.60.40.1080">
    <property type="match status" value="3"/>
</dbReference>
<dbReference type="Pfam" id="PF02368">
    <property type="entry name" value="Big_2"/>
    <property type="match status" value="1"/>
</dbReference>
<feature type="signal peptide" evidence="3">
    <location>
        <begin position="1"/>
        <end position="23"/>
    </location>
</feature>
<keyword evidence="2" id="KW-1015">Disulfide bond</keyword>
<dbReference type="EMBL" id="ABOX02000002">
    <property type="protein sequence ID" value="EEF63189.1"/>
    <property type="molecule type" value="Genomic_DNA"/>
</dbReference>
<dbReference type="Proteomes" id="UP000003688">
    <property type="component" value="Unassembled WGS sequence"/>
</dbReference>
<evidence type="ECO:0000313" key="7">
    <source>
        <dbReference type="Proteomes" id="UP000003688"/>
    </source>
</evidence>
<feature type="domain" description="LamG-like jellyroll fold" evidence="4">
    <location>
        <begin position="672"/>
        <end position="817"/>
    </location>
</feature>
<evidence type="ECO:0000256" key="3">
    <source>
        <dbReference type="SAM" id="SignalP"/>
    </source>
</evidence>
<dbReference type="OrthoDB" id="200449at2"/>
<dbReference type="SMART" id="SM00560">
    <property type="entry name" value="LamGL"/>
    <property type="match status" value="2"/>
</dbReference>
<dbReference type="STRING" id="320771.Cflav_PD5824"/>
<keyword evidence="1 3" id="KW-0732">Signal</keyword>
<gene>
    <name evidence="6" type="ORF">Cflav_PD5824</name>
</gene>
<reference evidence="6 7" key="1">
    <citation type="journal article" date="2011" name="J. Bacteriol.">
        <title>Genome sequence of 'Pedosphaera parvula' Ellin514, an aerobic Verrucomicrobial isolate from pasture soil.</title>
        <authorList>
            <person name="Kant R."/>
            <person name="van Passel M.W."/>
            <person name="Sangwan P."/>
            <person name="Palva A."/>
            <person name="Lucas S."/>
            <person name="Copeland A."/>
            <person name="Lapidus A."/>
            <person name="Glavina Del Rio T."/>
            <person name="Dalin E."/>
            <person name="Tice H."/>
            <person name="Bruce D."/>
            <person name="Goodwin L."/>
            <person name="Pitluck S."/>
            <person name="Chertkov O."/>
            <person name="Larimer F.W."/>
            <person name="Land M.L."/>
            <person name="Hauser L."/>
            <person name="Brettin T.S."/>
            <person name="Detter J.C."/>
            <person name="Han S."/>
            <person name="de Vos W.M."/>
            <person name="Janssen P.H."/>
            <person name="Smidt H."/>
        </authorList>
    </citation>
    <scope>NUCLEOTIDE SEQUENCE [LARGE SCALE GENOMIC DNA]</scope>
    <source>
        <strain evidence="6 7">Ellin514</strain>
    </source>
</reference>
<comment type="caution">
    <text evidence="6">The sequence shown here is derived from an EMBL/GenBank/DDBJ whole genome shotgun (WGS) entry which is preliminary data.</text>
</comment>
<accession>B9XB04</accession>
<dbReference type="SUPFAM" id="SSF49899">
    <property type="entry name" value="Concanavalin A-like lectins/glucanases"/>
    <property type="match status" value="5"/>
</dbReference>
<feature type="chain" id="PRO_5002892892" evidence="3">
    <location>
        <begin position="24"/>
        <end position="1515"/>
    </location>
</feature>
<dbReference type="Pfam" id="PF13385">
    <property type="entry name" value="Laminin_G_3"/>
    <property type="match status" value="5"/>
</dbReference>